<dbReference type="PANTHER" id="PTHR30061">
    <property type="entry name" value="MALTOSE-BINDING PERIPLASMIC PROTEIN"/>
    <property type="match status" value="1"/>
</dbReference>
<dbReference type="GO" id="GO:1901982">
    <property type="term" value="F:maltose binding"/>
    <property type="evidence" value="ECO:0007669"/>
    <property type="project" value="TreeGrafter"/>
</dbReference>
<comment type="caution">
    <text evidence="4">The sequence shown here is derived from an EMBL/GenBank/DDBJ whole genome shotgun (WGS) entry which is preliminary data.</text>
</comment>
<dbReference type="GO" id="GO:0055052">
    <property type="term" value="C:ATP-binding cassette (ABC) transporter complex, substrate-binding subunit-containing"/>
    <property type="evidence" value="ECO:0007669"/>
    <property type="project" value="TreeGrafter"/>
</dbReference>
<comment type="similarity">
    <text evidence="1">Belongs to the bacterial solute-binding protein 1 family.</text>
</comment>
<name>A0A542E6W9_9MICO</name>
<evidence type="ECO:0000256" key="1">
    <source>
        <dbReference type="ARBA" id="ARBA00008520"/>
    </source>
</evidence>
<dbReference type="InterPro" id="IPR006311">
    <property type="entry name" value="TAT_signal"/>
</dbReference>
<evidence type="ECO:0000313" key="4">
    <source>
        <dbReference type="EMBL" id="TQJ11073.1"/>
    </source>
</evidence>
<keyword evidence="2" id="KW-0813">Transport</keyword>
<dbReference type="EMBL" id="VFMN01000001">
    <property type="protein sequence ID" value="TQJ11073.1"/>
    <property type="molecule type" value="Genomic_DNA"/>
</dbReference>
<dbReference type="AlphaFoldDB" id="A0A542E6W9"/>
<dbReference type="Proteomes" id="UP000317893">
    <property type="component" value="Unassembled WGS sequence"/>
</dbReference>
<evidence type="ECO:0000256" key="2">
    <source>
        <dbReference type="ARBA" id="ARBA00022448"/>
    </source>
</evidence>
<reference evidence="4 5" key="1">
    <citation type="submission" date="2019-06" db="EMBL/GenBank/DDBJ databases">
        <title>Sequencing the genomes of 1000 actinobacteria strains.</title>
        <authorList>
            <person name="Klenk H.-P."/>
        </authorList>
    </citation>
    <scope>NUCLEOTIDE SEQUENCE [LARGE SCALE GENOMIC DNA]</scope>
    <source>
        <strain evidence="4 5">DSM 18607</strain>
    </source>
</reference>
<dbReference type="PROSITE" id="PS51318">
    <property type="entry name" value="TAT"/>
    <property type="match status" value="1"/>
</dbReference>
<dbReference type="CDD" id="cd13585">
    <property type="entry name" value="PBP2_TMBP_like"/>
    <property type="match status" value="1"/>
</dbReference>
<organism evidence="4 5">
    <name type="scientific">Lapillicoccus jejuensis</name>
    <dbReference type="NCBI Taxonomy" id="402171"/>
    <lineage>
        <taxon>Bacteria</taxon>
        <taxon>Bacillati</taxon>
        <taxon>Actinomycetota</taxon>
        <taxon>Actinomycetes</taxon>
        <taxon>Micrococcales</taxon>
        <taxon>Intrasporangiaceae</taxon>
        <taxon>Lapillicoccus</taxon>
    </lineage>
</organism>
<dbReference type="SUPFAM" id="SSF53850">
    <property type="entry name" value="Periplasmic binding protein-like II"/>
    <property type="match status" value="1"/>
</dbReference>
<accession>A0A542E6W9</accession>
<evidence type="ECO:0000313" key="5">
    <source>
        <dbReference type="Proteomes" id="UP000317893"/>
    </source>
</evidence>
<gene>
    <name evidence="4" type="ORF">FB458_4222</name>
</gene>
<keyword evidence="4" id="KW-0762">Sugar transport</keyword>
<keyword evidence="5" id="KW-1185">Reference proteome</keyword>
<dbReference type="RefSeq" id="WP_141850206.1">
    <property type="nucleotide sequence ID" value="NZ_BAAAPR010000018.1"/>
</dbReference>
<dbReference type="Pfam" id="PF01547">
    <property type="entry name" value="SBP_bac_1"/>
    <property type="match status" value="1"/>
</dbReference>
<keyword evidence="3" id="KW-0732">Signal</keyword>
<dbReference type="GO" id="GO:0042956">
    <property type="term" value="P:maltodextrin transmembrane transport"/>
    <property type="evidence" value="ECO:0007669"/>
    <property type="project" value="TreeGrafter"/>
</dbReference>
<dbReference type="GO" id="GO:0015768">
    <property type="term" value="P:maltose transport"/>
    <property type="evidence" value="ECO:0007669"/>
    <property type="project" value="TreeGrafter"/>
</dbReference>
<dbReference type="InterPro" id="IPR006059">
    <property type="entry name" value="SBP"/>
</dbReference>
<proteinExistence type="inferred from homology"/>
<dbReference type="OrthoDB" id="9780991at2"/>
<evidence type="ECO:0000256" key="3">
    <source>
        <dbReference type="ARBA" id="ARBA00022729"/>
    </source>
</evidence>
<dbReference type="Gene3D" id="3.40.190.10">
    <property type="entry name" value="Periplasmic binding protein-like II"/>
    <property type="match status" value="1"/>
</dbReference>
<protein>
    <submittedName>
        <fullName evidence="4">Multiple sugar transport system substrate-binding protein</fullName>
    </submittedName>
</protein>
<dbReference type="PANTHER" id="PTHR30061:SF50">
    <property type="entry name" value="MALTOSE_MALTODEXTRIN-BINDING PERIPLASMIC PROTEIN"/>
    <property type="match status" value="1"/>
</dbReference>
<sequence>MTSSSRPTPRPTSTTIGRRGFLGLAGALGAGALAACGGNTGRGDSGSGATGSNGKPAIAQWYHAYGESGTQQAVEGYAKAYPDGSVTVKWFPSGYDNTVASALLTATGPDVFENGNGPSIDMIQGKQVVDLTGILGDAQSDFTPSLIERMTYQGKLYAVPQVTDMQLMVYRKSLLEKAGVQPPTTVDELLAAAKKLTTDKVKGLFAGNDGGVGVLGGPMLWSAGLDYLNSDQTAFGFDDPKAAEGFAKLRTLFTSGSLLLGAPADWSDPSAFTQGLVAMQWTGLWTLPAIEKAFPGDYGVMAWPGLASGDKGSVPVGAYGSCVSAKAKDVEASKAFVKWLWVDQTDKQLDFAQSYGFHIPARKSVAQKASKLSSGPAADAVTLVNENGHAQTPLLWTPKCQTAFSDGLNRIVRSGADPTAEIATMKTVADAELKRVGG</sequence>